<feature type="transmembrane region" description="Helical" evidence="6">
    <location>
        <begin position="386"/>
        <end position="405"/>
    </location>
</feature>
<name>A0ABX5J6I1_9RHOB</name>
<reference evidence="7 8" key="1">
    <citation type="submission" date="2018-04" db="EMBL/GenBank/DDBJ databases">
        <title>Genomic Encyclopedia of Type Strains, Phase III (KMG-III): the genomes of soil and plant-associated and newly described type strains.</title>
        <authorList>
            <person name="Whitman W."/>
        </authorList>
    </citation>
    <scope>NUCLEOTIDE SEQUENCE [LARGE SCALE GENOMIC DNA]</scope>
    <source>
        <strain evidence="7 8">JA192</strain>
    </source>
</reference>
<feature type="transmembrane region" description="Helical" evidence="6">
    <location>
        <begin position="147"/>
        <end position="164"/>
    </location>
</feature>
<feature type="transmembrane region" description="Helical" evidence="6">
    <location>
        <begin position="170"/>
        <end position="190"/>
    </location>
</feature>
<evidence type="ECO:0000256" key="1">
    <source>
        <dbReference type="ARBA" id="ARBA00004651"/>
    </source>
</evidence>
<proteinExistence type="predicted"/>
<feature type="transmembrane region" description="Helical" evidence="6">
    <location>
        <begin position="330"/>
        <end position="350"/>
    </location>
</feature>
<evidence type="ECO:0000256" key="2">
    <source>
        <dbReference type="ARBA" id="ARBA00022475"/>
    </source>
</evidence>
<keyword evidence="3 6" id="KW-0812">Transmembrane</keyword>
<comment type="caution">
    <text evidence="7">The sequence shown here is derived from an EMBL/GenBank/DDBJ whole genome shotgun (WGS) entry which is preliminary data.</text>
</comment>
<keyword evidence="8" id="KW-1185">Reference proteome</keyword>
<dbReference type="PANTHER" id="PTHR30250">
    <property type="entry name" value="PST FAMILY PREDICTED COLANIC ACID TRANSPORTER"/>
    <property type="match status" value="1"/>
</dbReference>
<dbReference type="Proteomes" id="UP000240800">
    <property type="component" value="Unassembled WGS sequence"/>
</dbReference>
<evidence type="ECO:0000256" key="5">
    <source>
        <dbReference type="ARBA" id="ARBA00023136"/>
    </source>
</evidence>
<feature type="transmembrane region" description="Helical" evidence="6">
    <location>
        <begin position="114"/>
        <end position="135"/>
    </location>
</feature>
<organism evidence="7 8">
    <name type="scientific">Cereibacter johrii</name>
    <dbReference type="NCBI Taxonomy" id="445629"/>
    <lineage>
        <taxon>Bacteria</taxon>
        <taxon>Pseudomonadati</taxon>
        <taxon>Pseudomonadota</taxon>
        <taxon>Alphaproteobacteria</taxon>
        <taxon>Rhodobacterales</taxon>
        <taxon>Paracoccaceae</taxon>
        <taxon>Cereibacter</taxon>
    </lineage>
</organism>
<evidence type="ECO:0000313" key="8">
    <source>
        <dbReference type="Proteomes" id="UP000240800"/>
    </source>
</evidence>
<gene>
    <name evidence="7" type="ORF">C8J29_11162</name>
</gene>
<feature type="transmembrane region" description="Helical" evidence="6">
    <location>
        <begin position="230"/>
        <end position="250"/>
    </location>
</feature>
<keyword evidence="2" id="KW-1003">Cell membrane</keyword>
<feature type="transmembrane region" description="Helical" evidence="6">
    <location>
        <begin position="12"/>
        <end position="34"/>
    </location>
</feature>
<feature type="transmembrane region" description="Helical" evidence="6">
    <location>
        <begin position="362"/>
        <end position="380"/>
    </location>
</feature>
<dbReference type="EMBL" id="PZZW01000011">
    <property type="protein sequence ID" value="PTM75582.1"/>
    <property type="molecule type" value="Genomic_DNA"/>
</dbReference>
<feature type="transmembrane region" description="Helical" evidence="6">
    <location>
        <begin position="40"/>
        <end position="65"/>
    </location>
</feature>
<evidence type="ECO:0000256" key="4">
    <source>
        <dbReference type="ARBA" id="ARBA00022989"/>
    </source>
</evidence>
<evidence type="ECO:0000256" key="6">
    <source>
        <dbReference type="SAM" id="Phobius"/>
    </source>
</evidence>
<keyword evidence="4 6" id="KW-1133">Transmembrane helix</keyword>
<evidence type="ECO:0000313" key="7">
    <source>
        <dbReference type="EMBL" id="PTM75582.1"/>
    </source>
</evidence>
<accession>A0ABX5J6I1</accession>
<feature type="transmembrane region" description="Helical" evidence="6">
    <location>
        <begin position="86"/>
        <end position="108"/>
    </location>
</feature>
<sequence length="425" mass="45763">MIRKILLNTLWIYALQASTAIVPLLTVPFATRIIGLDGIAFFGTAVALGSVASVVSEYSFDLSGIKDAARAQSSRAAKNVVIVQRLYAQWSIFIGLVALAVLFTLLPLGISTGGWSLAFAAMLVTVSNVAFPFWVSQSLGLERRYTVHFALARLLSLPLVFLALEKWPTGFYYVVALYLPLALSLGFLLVRSLGRDVVLEPYRVRPILSVLATSFDVFLSRLFVALYQNGGLLALGMVATPEAVGLFALADRVRKASLFLLTPISRALYPVACSLANDPAERSGAAFRLVFLAYLGAGALITAGLFAFSSQIAAFFTDEDPTTLAAMVKVFAFFPLVSSGTIVLGQNVLLARGHVSAYTQSVVGAFIFYAMMVFPLAFFAQALGASIAFLSAEAALAAAFLLLSWRIRSLPRAEEMEVTPVEQPR</sequence>
<feature type="transmembrane region" description="Helical" evidence="6">
    <location>
        <begin position="202"/>
        <end position="224"/>
    </location>
</feature>
<dbReference type="PANTHER" id="PTHR30250:SF11">
    <property type="entry name" value="O-ANTIGEN TRANSPORTER-RELATED"/>
    <property type="match status" value="1"/>
</dbReference>
<feature type="transmembrane region" description="Helical" evidence="6">
    <location>
        <begin position="289"/>
        <end position="310"/>
    </location>
</feature>
<protein>
    <submittedName>
        <fullName evidence="7">O-antigen/teichoic acid export membrane protein</fullName>
    </submittedName>
</protein>
<keyword evidence="5 6" id="KW-0472">Membrane</keyword>
<dbReference type="InterPro" id="IPR050833">
    <property type="entry name" value="Poly_Biosynth_Transport"/>
</dbReference>
<dbReference type="RefSeq" id="WP_170118040.1">
    <property type="nucleotide sequence ID" value="NZ_PZZW01000011.1"/>
</dbReference>
<dbReference type="Pfam" id="PF01943">
    <property type="entry name" value="Polysacc_synt"/>
    <property type="match status" value="1"/>
</dbReference>
<evidence type="ECO:0000256" key="3">
    <source>
        <dbReference type="ARBA" id="ARBA00022692"/>
    </source>
</evidence>
<dbReference type="InterPro" id="IPR002797">
    <property type="entry name" value="Polysacc_synth"/>
</dbReference>
<comment type="subcellular location">
    <subcellularLocation>
        <location evidence="1">Cell membrane</location>
        <topology evidence="1">Multi-pass membrane protein</topology>
    </subcellularLocation>
</comment>